<evidence type="ECO:0008006" key="4">
    <source>
        <dbReference type="Google" id="ProtNLM"/>
    </source>
</evidence>
<evidence type="ECO:0000256" key="1">
    <source>
        <dbReference type="SAM" id="MobiDB-lite"/>
    </source>
</evidence>
<reference evidence="2 3" key="1">
    <citation type="journal article" date="2019" name="Int. J. Syst. Evol. Microbiol.">
        <title>The Global Catalogue of Microorganisms (GCM) 10K type strain sequencing project: providing services to taxonomists for standard genome sequencing and annotation.</title>
        <authorList>
            <consortium name="The Broad Institute Genomics Platform"/>
            <consortium name="The Broad Institute Genome Sequencing Center for Infectious Disease"/>
            <person name="Wu L."/>
            <person name="Ma J."/>
        </authorList>
    </citation>
    <scope>NUCLEOTIDE SEQUENCE [LARGE SCALE GENOMIC DNA]</scope>
    <source>
        <strain evidence="2 3">DT55</strain>
    </source>
</reference>
<organism evidence="2 3">
    <name type="scientific">Halobaculum marinum</name>
    <dbReference type="NCBI Taxonomy" id="3031996"/>
    <lineage>
        <taxon>Archaea</taxon>
        <taxon>Methanobacteriati</taxon>
        <taxon>Methanobacteriota</taxon>
        <taxon>Stenosarchaea group</taxon>
        <taxon>Halobacteria</taxon>
        <taxon>Halobacteriales</taxon>
        <taxon>Haloferacaceae</taxon>
        <taxon>Halobaculum</taxon>
    </lineage>
</organism>
<sequence>MGDERADRGSGSDGDDARDGSDETAREATVTRLKRENERLRERLDERRSEREQLVDHYETLLDAARRRDGDDSESEASSPIQRLFDRL</sequence>
<gene>
    <name evidence="2" type="ORF">ACFQKD_08690</name>
</gene>
<dbReference type="AlphaFoldDB" id="A0ABD5WVQ9"/>
<evidence type="ECO:0000313" key="3">
    <source>
        <dbReference type="Proteomes" id="UP001596388"/>
    </source>
</evidence>
<dbReference type="RefSeq" id="WP_276238144.1">
    <property type="nucleotide sequence ID" value="NZ_CP119989.1"/>
</dbReference>
<dbReference type="GeneID" id="79268711"/>
<name>A0ABD5WVQ9_9EURY</name>
<feature type="compositionally biased region" description="Basic and acidic residues" evidence="1">
    <location>
        <begin position="1"/>
        <end position="26"/>
    </location>
</feature>
<keyword evidence="3" id="KW-1185">Reference proteome</keyword>
<dbReference type="EMBL" id="JBHTAG010000003">
    <property type="protein sequence ID" value="MFC7097381.1"/>
    <property type="molecule type" value="Genomic_DNA"/>
</dbReference>
<protein>
    <recommendedName>
        <fullName evidence="4">BZIP transcription factor</fullName>
    </recommendedName>
</protein>
<proteinExistence type="predicted"/>
<accession>A0ABD5WVQ9</accession>
<feature type="region of interest" description="Disordered" evidence="1">
    <location>
        <begin position="1"/>
        <end position="34"/>
    </location>
</feature>
<comment type="caution">
    <text evidence="2">The sequence shown here is derived from an EMBL/GenBank/DDBJ whole genome shotgun (WGS) entry which is preliminary data.</text>
</comment>
<dbReference type="Proteomes" id="UP001596388">
    <property type="component" value="Unassembled WGS sequence"/>
</dbReference>
<evidence type="ECO:0000313" key="2">
    <source>
        <dbReference type="EMBL" id="MFC7097381.1"/>
    </source>
</evidence>
<feature type="region of interest" description="Disordered" evidence="1">
    <location>
        <begin position="63"/>
        <end position="88"/>
    </location>
</feature>